<feature type="transmembrane region" description="Helical" evidence="2">
    <location>
        <begin position="89"/>
        <end position="108"/>
    </location>
</feature>
<reference evidence="3 4" key="1">
    <citation type="submission" date="2011-08" db="EMBL/GenBank/DDBJ databases">
        <authorList>
            <person name="Liu Z.J."/>
            <person name="Shi F.L."/>
            <person name="Lu J.Q."/>
            <person name="Li M."/>
            <person name="Wang Z.L."/>
        </authorList>
    </citation>
    <scope>NUCLEOTIDE SEQUENCE [LARGE SCALE GENOMIC DNA]</scope>
    <source>
        <strain evidence="3 4">USNM 41457</strain>
    </source>
</reference>
<keyword evidence="2" id="KW-1133">Transmembrane helix</keyword>
<sequence length="144" mass="17484">MLEQRNKDTKHPEEGQRMNQPIRNNPGSQSLLLIYKHSLLNSRAFYISLYFHTASMYHHRCTASGFVKRCFKMLFMHVFIIKYRKIQKFWTLICISKKSIFVMFFLALRTRKIYKKKTRTYFFDTSCKYLNPFEPKKRNITSFV</sequence>
<dbReference type="VEuPathDB" id="MicrosporidiaDB:EDEG_01555"/>
<keyword evidence="4" id="KW-1185">Reference proteome</keyword>
<reference evidence="4" key="2">
    <citation type="submission" date="2015-07" db="EMBL/GenBank/DDBJ databases">
        <title>Contrasting host-pathogen interactions and genome evolution in two generalist and specialist microsporidian pathogens of mosquitoes.</title>
        <authorList>
            <consortium name="The Broad Institute Genomics Platform"/>
            <consortium name="The Broad Institute Genome Sequencing Center for Infectious Disease"/>
            <person name="Cuomo C.A."/>
            <person name="Sanscrainte N.D."/>
            <person name="Goldberg J.M."/>
            <person name="Heiman D."/>
            <person name="Young S."/>
            <person name="Zeng Q."/>
            <person name="Becnel J.J."/>
            <person name="Birren B.W."/>
        </authorList>
    </citation>
    <scope>NUCLEOTIDE SEQUENCE [LARGE SCALE GENOMIC DNA]</scope>
    <source>
        <strain evidence="4">USNM 41457</strain>
    </source>
</reference>
<comment type="caution">
    <text evidence="3">The sequence shown here is derived from an EMBL/GenBank/DDBJ whole genome shotgun (WGS) entry which is preliminary data.</text>
</comment>
<feature type="region of interest" description="Disordered" evidence="1">
    <location>
        <begin position="1"/>
        <end position="24"/>
    </location>
</feature>
<evidence type="ECO:0000256" key="2">
    <source>
        <dbReference type="SAM" id="Phobius"/>
    </source>
</evidence>
<proteinExistence type="predicted"/>
<organism evidence="3 4">
    <name type="scientific">Edhazardia aedis (strain USNM 41457)</name>
    <name type="common">Microsporidian parasite</name>
    <dbReference type="NCBI Taxonomy" id="1003232"/>
    <lineage>
        <taxon>Eukaryota</taxon>
        <taxon>Fungi</taxon>
        <taxon>Fungi incertae sedis</taxon>
        <taxon>Microsporidia</taxon>
        <taxon>Edhazardia</taxon>
    </lineage>
</organism>
<dbReference type="InParanoid" id="J9D8S4"/>
<name>J9D8S4_EDHAE</name>
<dbReference type="HOGENOM" id="CLU_1796444_0_0_1"/>
<dbReference type="AlphaFoldDB" id="J9D8S4"/>
<feature type="compositionally biased region" description="Basic and acidic residues" evidence="1">
    <location>
        <begin position="1"/>
        <end position="16"/>
    </location>
</feature>
<keyword evidence="2" id="KW-0472">Membrane</keyword>
<gene>
    <name evidence="3" type="ORF">EDEG_01555</name>
</gene>
<keyword evidence="2" id="KW-0812">Transmembrane</keyword>
<protein>
    <recommendedName>
        <fullName evidence="5">Transmembrane protein</fullName>
    </recommendedName>
</protein>
<accession>J9D8S4</accession>
<dbReference type="EMBL" id="AFBI03000023">
    <property type="protein sequence ID" value="EJW04151.1"/>
    <property type="molecule type" value="Genomic_DNA"/>
</dbReference>
<dbReference type="Proteomes" id="UP000003163">
    <property type="component" value="Unassembled WGS sequence"/>
</dbReference>
<evidence type="ECO:0000256" key="1">
    <source>
        <dbReference type="SAM" id="MobiDB-lite"/>
    </source>
</evidence>
<evidence type="ECO:0000313" key="3">
    <source>
        <dbReference type="EMBL" id="EJW04151.1"/>
    </source>
</evidence>
<evidence type="ECO:0008006" key="5">
    <source>
        <dbReference type="Google" id="ProtNLM"/>
    </source>
</evidence>
<evidence type="ECO:0000313" key="4">
    <source>
        <dbReference type="Proteomes" id="UP000003163"/>
    </source>
</evidence>